<evidence type="ECO:0000256" key="2">
    <source>
        <dbReference type="ARBA" id="ARBA00022771"/>
    </source>
</evidence>
<proteinExistence type="predicted"/>
<keyword evidence="1" id="KW-0479">Metal-binding</keyword>
<keyword evidence="2" id="KW-0863">Zinc-finger</keyword>
<dbReference type="PANTHER" id="PTHR25465:SF5">
    <property type="entry name" value="E3 UBIQUITIN_ISG15 LIGASE TRIM25-RELATED"/>
    <property type="match status" value="1"/>
</dbReference>
<dbReference type="Pfam" id="PF15227">
    <property type="entry name" value="zf-C3HC4_4"/>
    <property type="match status" value="1"/>
</dbReference>
<dbReference type="InterPro" id="IPR051051">
    <property type="entry name" value="E3_ubiq-ligase_TRIM/RNF"/>
</dbReference>
<organism evidence="4 5">
    <name type="scientific">Scophthalmus maximus</name>
    <name type="common">Turbot</name>
    <name type="synonym">Psetta maxima</name>
    <dbReference type="NCBI Taxonomy" id="52904"/>
    <lineage>
        <taxon>Eukaryota</taxon>
        <taxon>Metazoa</taxon>
        <taxon>Chordata</taxon>
        <taxon>Craniata</taxon>
        <taxon>Vertebrata</taxon>
        <taxon>Euteleostomi</taxon>
        <taxon>Actinopterygii</taxon>
        <taxon>Neopterygii</taxon>
        <taxon>Teleostei</taxon>
        <taxon>Neoteleostei</taxon>
        <taxon>Acanthomorphata</taxon>
        <taxon>Carangaria</taxon>
        <taxon>Pleuronectiformes</taxon>
        <taxon>Pleuronectoidei</taxon>
        <taxon>Scophthalmidae</taxon>
        <taxon>Scophthalmus</taxon>
    </lineage>
</organism>
<dbReference type="GeneTree" id="ENSGT01000000214780"/>
<dbReference type="AlphaFoldDB" id="A0A8D3CI64"/>
<dbReference type="PANTHER" id="PTHR25465">
    <property type="entry name" value="B-BOX DOMAIN CONTAINING"/>
    <property type="match status" value="1"/>
</dbReference>
<accession>A0A8D3CI64</accession>
<reference evidence="4" key="1">
    <citation type="submission" date="2023-05" db="EMBL/GenBank/DDBJ databases">
        <title>High-quality long-read genome of Scophthalmus maximus.</title>
        <authorList>
            <person name="Lien S."/>
            <person name="Martinez P."/>
        </authorList>
    </citation>
    <scope>NUCLEOTIDE SEQUENCE [LARGE SCALE GENOMIC DNA]</scope>
</reference>
<name>A0A8D3CI64_SCOMX</name>
<evidence type="ECO:0008006" key="6">
    <source>
        <dbReference type="Google" id="ProtNLM"/>
    </source>
</evidence>
<evidence type="ECO:0000256" key="3">
    <source>
        <dbReference type="ARBA" id="ARBA00022833"/>
    </source>
</evidence>
<dbReference type="Gene3D" id="3.30.40.10">
    <property type="entry name" value="Zinc/RING finger domain, C3HC4 (zinc finger)"/>
    <property type="match status" value="1"/>
</dbReference>
<dbReference type="InterPro" id="IPR013083">
    <property type="entry name" value="Znf_RING/FYVE/PHD"/>
</dbReference>
<reference evidence="4" key="2">
    <citation type="submission" date="2025-08" db="UniProtKB">
        <authorList>
            <consortium name="Ensembl"/>
        </authorList>
    </citation>
    <scope>IDENTIFICATION</scope>
</reference>
<evidence type="ECO:0000313" key="4">
    <source>
        <dbReference type="Ensembl" id="ENSSMAP00000046972.1"/>
    </source>
</evidence>
<protein>
    <recommendedName>
        <fullName evidence="6">Zinc finger RING-type eukaryotic domain-containing protein</fullName>
    </recommendedName>
</protein>
<dbReference type="Proteomes" id="UP000694558">
    <property type="component" value="Chromosome 7"/>
</dbReference>
<dbReference type="Ensembl" id="ENSSMAT00000041887.1">
    <property type="protein sequence ID" value="ENSSMAP00000046972.1"/>
    <property type="gene ID" value="ENSSMAG00000028906.1"/>
</dbReference>
<evidence type="ECO:0000313" key="5">
    <source>
        <dbReference type="Proteomes" id="UP000694558"/>
    </source>
</evidence>
<sequence>LDLQVEDGWNQHVRESLSCSICLDLLTDPVTIPCGHSYCMKPSSPVWFVWSLIVRNTSNITMMFLR</sequence>
<dbReference type="SUPFAM" id="SSF57850">
    <property type="entry name" value="RING/U-box"/>
    <property type="match status" value="1"/>
</dbReference>
<dbReference type="GO" id="GO:0008270">
    <property type="term" value="F:zinc ion binding"/>
    <property type="evidence" value="ECO:0007669"/>
    <property type="project" value="UniProtKB-KW"/>
</dbReference>
<evidence type="ECO:0000256" key="1">
    <source>
        <dbReference type="ARBA" id="ARBA00022723"/>
    </source>
</evidence>
<keyword evidence="3" id="KW-0862">Zinc</keyword>